<proteinExistence type="inferred from homology"/>
<evidence type="ECO:0000256" key="5">
    <source>
        <dbReference type="PIRNR" id="PIRNR037207"/>
    </source>
</evidence>
<dbReference type="RefSeq" id="XP_030760578.1">
    <property type="nucleotide sequence ID" value="XM_030904718.1"/>
</dbReference>
<feature type="domain" description="N-end rule aminoacyl transferase C-terminal" evidence="8">
    <location>
        <begin position="332"/>
        <end position="467"/>
    </location>
</feature>
<dbReference type="FunCoup" id="A0A6J2Y9N2">
    <property type="interactions" value="2096"/>
</dbReference>
<comment type="similarity">
    <text evidence="1 5">Belongs to the R-transferase family.</text>
</comment>
<evidence type="ECO:0000313" key="10">
    <source>
        <dbReference type="RefSeq" id="XP_030760578.1"/>
    </source>
</evidence>
<name>A0A6J2Y9N2_SITOR</name>
<dbReference type="KEGG" id="soy:115885728"/>
<dbReference type="GO" id="GO:0005737">
    <property type="term" value="C:cytoplasm"/>
    <property type="evidence" value="ECO:0007669"/>
    <property type="project" value="TreeGrafter"/>
</dbReference>
<dbReference type="InterPro" id="IPR007472">
    <property type="entry name" value="N-end_Aminoacyl_Trfase_C"/>
</dbReference>
<dbReference type="GeneID" id="115885728"/>
<dbReference type="InterPro" id="IPR030700">
    <property type="entry name" value="N-end_Aminoacyl_Trfase"/>
</dbReference>
<evidence type="ECO:0000256" key="4">
    <source>
        <dbReference type="ARBA" id="ARBA00023315"/>
    </source>
</evidence>
<dbReference type="PANTHER" id="PTHR21367:SF1">
    <property type="entry name" value="ARGINYL-TRNA--PROTEIN TRANSFERASE 1"/>
    <property type="match status" value="1"/>
</dbReference>
<dbReference type="PANTHER" id="PTHR21367">
    <property type="entry name" value="ARGININE-TRNA-PROTEIN TRANSFERASE 1"/>
    <property type="match status" value="1"/>
</dbReference>
<dbReference type="PIRSF" id="PIRSF037207">
    <property type="entry name" value="ATE1_euk"/>
    <property type="match status" value="1"/>
</dbReference>
<gene>
    <name evidence="10" type="primary">LOC115885728</name>
</gene>
<comment type="function">
    <text evidence="5">Involved in the post-translational conjugation of arginine to the N-terminal aspartate or glutamate of a protein. This arginylation is required for degradation of the protein via the ubiquitin pathway.</text>
</comment>
<dbReference type="Proteomes" id="UP000504635">
    <property type="component" value="Unplaced"/>
</dbReference>
<reference evidence="10" key="1">
    <citation type="submission" date="2025-08" db="UniProtKB">
        <authorList>
            <consortium name="RefSeq"/>
        </authorList>
    </citation>
    <scope>IDENTIFICATION</scope>
    <source>
        <tissue evidence="10">Gonads</tissue>
    </source>
</reference>
<dbReference type="AlphaFoldDB" id="A0A6J2Y9N2"/>
<dbReference type="InParanoid" id="A0A6J2Y9N2"/>
<evidence type="ECO:0000259" key="7">
    <source>
        <dbReference type="Pfam" id="PF04376"/>
    </source>
</evidence>
<evidence type="ECO:0000313" key="9">
    <source>
        <dbReference type="Proteomes" id="UP000504635"/>
    </source>
</evidence>
<evidence type="ECO:0000256" key="3">
    <source>
        <dbReference type="ARBA" id="ARBA00022786"/>
    </source>
</evidence>
<organism evidence="9 10">
    <name type="scientific">Sitophilus oryzae</name>
    <name type="common">Rice weevil</name>
    <name type="synonym">Curculio oryzae</name>
    <dbReference type="NCBI Taxonomy" id="7048"/>
    <lineage>
        <taxon>Eukaryota</taxon>
        <taxon>Metazoa</taxon>
        <taxon>Ecdysozoa</taxon>
        <taxon>Arthropoda</taxon>
        <taxon>Hexapoda</taxon>
        <taxon>Insecta</taxon>
        <taxon>Pterygota</taxon>
        <taxon>Neoptera</taxon>
        <taxon>Endopterygota</taxon>
        <taxon>Coleoptera</taxon>
        <taxon>Polyphaga</taxon>
        <taxon>Cucujiformia</taxon>
        <taxon>Curculionidae</taxon>
        <taxon>Dryophthorinae</taxon>
        <taxon>Sitophilus</taxon>
    </lineage>
</organism>
<comment type="catalytic activity">
    <reaction evidence="5">
        <text>an N-terminal L-alpha-aminoacyl-[protein] + L-arginyl-tRNA(Arg) = an N-terminal L-arginyl-L-aminoacyl-[protein] + tRNA(Arg) + H(+)</text>
        <dbReference type="Rhea" id="RHEA:10208"/>
        <dbReference type="Rhea" id="RHEA-COMP:9658"/>
        <dbReference type="Rhea" id="RHEA-COMP:9673"/>
        <dbReference type="Rhea" id="RHEA-COMP:10636"/>
        <dbReference type="Rhea" id="RHEA-COMP:10638"/>
        <dbReference type="ChEBI" id="CHEBI:15378"/>
        <dbReference type="ChEBI" id="CHEBI:78442"/>
        <dbReference type="ChEBI" id="CHEBI:78513"/>
        <dbReference type="ChEBI" id="CHEBI:78597"/>
        <dbReference type="ChEBI" id="CHEBI:83562"/>
        <dbReference type="EC" id="2.3.2.8"/>
    </reaction>
</comment>
<dbReference type="GO" id="GO:0004057">
    <property type="term" value="F:arginyl-tRNA--protein transferase activity"/>
    <property type="evidence" value="ECO:0007669"/>
    <property type="project" value="UniProtKB-EC"/>
</dbReference>
<accession>A0A6J2Y9N2</accession>
<keyword evidence="3 5" id="KW-0833">Ubl conjugation pathway</keyword>
<dbReference type="Pfam" id="PF04376">
    <property type="entry name" value="ATE_N"/>
    <property type="match status" value="1"/>
</dbReference>
<dbReference type="InterPro" id="IPR007471">
    <property type="entry name" value="N-end_Aminoacyl_Trfase_N"/>
</dbReference>
<feature type="region of interest" description="Disordered" evidence="6">
    <location>
        <begin position="156"/>
        <end position="186"/>
    </location>
</feature>
<keyword evidence="9" id="KW-1185">Reference proteome</keyword>
<feature type="compositionally biased region" description="Basic and acidic residues" evidence="6">
    <location>
        <begin position="156"/>
        <end position="171"/>
    </location>
</feature>
<sequence length="556" mass="64013">MTVNFSNYSLAQWFADQEQLRCGYCKNSSGSISYGMMTEQLTVEDYKDLIDRGWRRSGKYCYKPTMNKTCCPQYTIRCNALDFSLNKSHKKIIKKFNKFLNDGIYNKNDSLNQQDETEEIGMTELQGFNKPCSINVSQLIQENNIASETAVQIGASEKEPDKYFPTEDDRMSPAGQSKSDTKEDMGNTSEIIKLEKSFKLGSGADPNKPPCKKAKLLRLEKKREKMLQQDKNYEVTNSVSTQKSLTDFLNDISSTSQHKLKLKLIPTSICGSQWETVKDIEYELYKKYQTTIHNDPPGKLSINSFTRFLVSSPLKIELIMMTERHSSFSKSAKLYIKYQKLVHNDECNETDFCDFLVTTPLKPKPFPEGVEGPGYGSFHQQYWIDDKLIAVGVIDILPGAVSSVYFFYDPDYRSLTLGTYGSLRELQLVQDLCSKVPDLQYYYMGFYIHSCPKMRYKGRLKPSFLLCPETYIWQPIEKCLTKLDDNKYSRLTEDPNAPDCNLCSAEDTKRIKVMYNLKLYDVQTFTTLYKVDNDVFQTIASLIGKRAAYKIIFWIS</sequence>
<evidence type="ECO:0000256" key="6">
    <source>
        <dbReference type="SAM" id="MobiDB-lite"/>
    </source>
</evidence>
<evidence type="ECO:0000259" key="8">
    <source>
        <dbReference type="Pfam" id="PF04377"/>
    </source>
</evidence>
<keyword evidence="4 5" id="KW-0012">Acyltransferase</keyword>
<dbReference type="SUPFAM" id="SSF55729">
    <property type="entry name" value="Acyl-CoA N-acyltransferases (Nat)"/>
    <property type="match status" value="1"/>
</dbReference>
<dbReference type="InterPro" id="IPR016181">
    <property type="entry name" value="Acyl_CoA_acyltransferase"/>
</dbReference>
<evidence type="ECO:0000256" key="2">
    <source>
        <dbReference type="ARBA" id="ARBA00022679"/>
    </source>
</evidence>
<protein>
    <recommendedName>
        <fullName evidence="5">Arginyl-tRNA--protein transferase 1</fullName>
        <shortName evidence="5">Arginyltransferase 1</shortName>
        <shortName evidence="5">R-transferase 1</shortName>
        <ecNumber evidence="5">2.3.2.8</ecNumber>
    </recommendedName>
    <alternativeName>
        <fullName evidence="5">Arginine-tRNA--protein transferase 1</fullName>
    </alternativeName>
</protein>
<evidence type="ECO:0000256" key="1">
    <source>
        <dbReference type="ARBA" id="ARBA00009991"/>
    </source>
</evidence>
<dbReference type="InterPro" id="IPR017137">
    <property type="entry name" value="Arg-tRNA-P_Trfase_1_euk"/>
</dbReference>
<dbReference type="OrthoDB" id="74183at2759"/>
<dbReference type="EC" id="2.3.2.8" evidence="5"/>
<keyword evidence="2 5" id="KW-0808">Transferase</keyword>
<feature type="domain" description="N-end aminoacyl transferase N-terminal" evidence="7">
    <location>
        <begin position="21"/>
        <end position="91"/>
    </location>
</feature>
<dbReference type="Pfam" id="PF04377">
    <property type="entry name" value="ATE_C"/>
    <property type="match status" value="1"/>
</dbReference>